<dbReference type="STRING" id="33097.A0A150G8G3"/>
<keyword evidence="4" id="KW-1185">Reference proteome</keyword>
<gene>
    <name evidence="3" type="ORF">GPECTOR_46g206</name>
</gene>
<feature type="compositionally biased region" description="Basic and acidic residues" evidence="2">
    <location>
        <begin position="170"/>
        <end position="182"/>
    </location>
</feature>
<accession>A0A150G8G3</accession>
<comment type="caution">
    <text evidence="3">The sequence shown here is derived from an EMBL/GenBank/DDBJ whole genome shotgun (WGS) entry which is preliminary data.</text>
</comment>
<proteinExistence type="predicted"/>
<evidence type="ECO:0000313" key="3">
    <source>
        <dbReference type="EMBL" id="KXZ46137.1"/>
    </source>
</evidence>
<keyword evidence="1" id="KW-0175">Coiled coil</keyword>
<protein>
    <submittedName>
        <fullName evidence="3">Uncharacterized protein</fullName>
    </submittedName>
</protein>
<evidence type="ECO:0000313" key="4">
    <source>
        <dbReference type="Proteomes" id="UP000075714"/>
    </source>
</evidence>
<evidence type="ECO:0000256" key="2">
    <source>
        <dbReference type="SAM" id="MobiDB-lite"/>
    </source>
</evidence>
<feature type="compositionally biased region" description="Basic and acidic residues" evidence="2">
    <location>
        <begin position="145"/>
        <end position="159"/>
    </location>
</feature>
<feature type="coiled-coil region" evidence="1">
    <location>
        <begin position="402"/>
        <end position="446"/>
    </location>
</feature>
<dbReference type="EMBL" id="LSYV01000047">
    <property type="protein sequence ID" value="KXZ46137.1"/>
    <property type="molecule type" value="Genomic_DNA"/>
</dbReference>
<name>A0A150G8G3_GONPE</name>
<organism evidence="3 4">
    <name type="scientific">Gonium pectorale</name>
    <name type="common">Green alga</name>
    <dbReference type="NCBI Taxonomy" id="33097"/>
    <lineage>
        <taxon>Eukaryota</taxon>
        <taxon>Viridiplantae</taxon>
        <taxon>Chlorophyta</taxon>
        <taxon>core chlorophytes</taxon>
        <taxon>Chlorophyceae</taxon>
        <taxon>CS clade</taxon>
        <taxon>Chlamydomonadales</taxon>
        <taxon>Volvocaceae</taxon>
        <taxon>Gonium</taxon>
    </lineage>
</organism>
<dbReference type="Proteomes" id="UP000075714">
    <property type="component" value="Unassembled WGS sequence"/>
</dbReference>
<dbReference type="OrthoDB" id="544700at2759"/>
<dbReference type="AlphaFoldDB" id="A0A150G8G3"/>
<evidence type="ECO:0000256" key="1">
    <source>
        <dbReference type="SAM" id="Coils"/>
    </source>
</evidence>
<feature type="region of interest" description="Disordered" evidence="2">
    <location>
        <begin position="145"/>
        <end position="237"/>
    </location>
</feature>
<sequence>MPSLNLLVIGEEKALPDFEDALESCKRYIGPIKLFTAHKAVDGVSRLQKLVQTCGQCHAAFLSHHFTLPGKEEFSDTLRKVIKEKYPDVPVICWGNPKKGGELNKHFHATLDFSKGGGDINAVVDILKQVQAGQIRAEYLHKDQRKGLDRRNSLDRSDSIRGGVAPRSDSLLRRTDSQRRASTEGLRAPTLDRTASTRRSMEDDTPLAGAMQTQPTLRRKSIDAGATSPTGGAAGLSHTGSLNAAGAGAMGMGGMGMGLPHTASMAHGGGSMAMGMGGMGMPIGGVGGMGLGMPGLTTSPGGSMNVGMGMGGMGMGMGVGAMGGAAGMGMGVAPAAGGMPGLAAGGSMNGLIGMGAAAGVGDISGMMGSMALGAATAAPAMPAAAAASPAAAAGGGSNAELIKMLAAEVARLRKAVEEKRAREAEAATHQQQLQQLQQLQALQQQQALLQQQLAAMGVANGSGSGGVGMGVGGGMGMMNGGMPMGI</sequence>
<reference evidence="4" key="1">
    <citation type="journal article" date="2016" name="Nat. Commun.">
        <title>The Gonium pectorale genome demonstrates co-option of cell cycle regulation during the evolution of multicellularity.</title>
        <authorList>
            <person name="Hanschen E.R."/>
            <person name="Marriage T.N."/>
            <person name="Ferris P.J."/>
            <person name="Hamaji T."/>
            <person name="Toyoda A."/>
            <person name="Fujiyama A."/>
            <person name="Neme R."/>
            <person name="Noguchi H."/>
            <person name="Minakuchi Y."/>
            <person name="Suzuki M."/>
            <person name="Kawai-Toyooka H."/>
            <person name="Smith D.R."/>
            <person name="Sparks H."/>
            <person name="Anderson J."/>
            <person name="Bakaric R."/>
            <person name="Luria V."/>
            <person name="Karger A."/>
            <person name="Kirschner M.W."/>
            <person name="Durand P.M."/>
            <person name="Michod R.E."/>
            <person name="Nozaki H."/>
            <person name="Olson B.J."/>
        </authorList>
    </citation>
    <scope>NUCLEOTIDE SEQUENCE [LARGE SCALE GENOMIC DNA]</scope>
    <source>
        <strain evidence="4">NIES-2863</strain>
    </source>
</reference>